<dbReference type="Proteomes" id="UP001221142">
    <property type="component" value="Unassembled WGS sequence"/>
</dbReference>
<dbReference type="InterPro" id="IPR052998">
    <property type="entry name" value="Hetero-Diels-Alderase-like"/>
</dbReference>
<evidence type="ECO:0000256" key="1">
    <source>
        <dbReference type="SAM" id="SignalP"/>
    </source>
</evidence>
<dbReference type="EMBL" id="JARKIF010000013">
    <property type="protein sequence ID" value="KAJ7624388.1"/>
    <property type="molecule type" value="Genomic_DNA"/>
</dbReference>
<evidence type="ECO:0000313" key="2">
    <source>
        <dbReference type="EMBL" id="KAJ7624388.1"/>
    </source>
</evidence>
<evidence type="ECO:0000313" key="3">
    <source>
        <dbReference type="Proteomes" id="UP001221142"/>
    </source>
</evidence>
<sequence>MKLLSLLALPLFSLSVAAVYPTAMVYQDPNGLFIENLAVRASGQLLITSPISPTLHSLDPTRTNASLTAVHTFPNCSALMGIIEYQPDAFALVAATIDLTTRRAAPGSVTVWSVAFNHILSIPLVRKVAVTREQEPSGKSTSTHLAIQDPSMAPGAPAPALGINGLHVRDGFLYYSNSQATTFTRMPLDLSASGNMGRAGNALVLSTVEPAGDDHQYDDFAFDKQGRAWVATHTGAVTLITQQEDGSFASEMVAGSLVNATIFEEPSSAQFGRGSAKREALLYVSTAAGQIITVDTSAPDSK</sequence>
<protein>
    <recommendedName>
        <fullName evidence="4">SMP-30/Gluconolactonase/LRE-like region domain-containing protein</fullName>
    </recommendedName>
</protein>
<accession>A0AAD7BKZ6</accession>
<proteinExistence type="predicted"/>
<organism evidence="2 3">
    <name type="scientific">Roridomyces roridus</name>
    <dbReference type="NCBI Taxonomy" id="1738132"/>
    <lineage>
        <taxon>Eukaryota</taxon>
        <taxon>Fungi</taxon>
        <taxon>Dikarya</taxon>
        <taxon>Basidiomycota</taxon>
        <taxon>Agaricomycotina</taxon>
        <taxon>Agaricomycetes</taxon>
        <taxon>Agaricomycetidae</taxon>
        <taxon>Agaricales</taxon>
        <taxon>Marasmiineae</taxon>
        <taxon>Mycenaceae</taxon>
        <taxon>Roridomyces</taxon>
    </lineage>
</organism>
<dbReference type="InterPro" id="IPR011042">
    <property type="entry name" value="6-blade_b-propeller_TolB-like"/>
</dbReference>
<dbReference type="PANTHER" id="PTHR42060:SF1">
    <property type="entry name" value="NHL REPEAT-CONTAINING PROTEIN"/>
    <property type="match status" value="1"/>
</dbReference>
<feature type="signal peptide" evidence="1">
    <location>
        <begin position="1"/>
        <end position="18"/>
    </location>
</feature>
<dbReference type="PANTHER" id="PTHR42060">
    <property type="entry name" value="NHL REPEAT-CONTAINING PROTEIN-RELATED"/>
    <property type="match status" value="1"/>
</dbReference>
<feature type="chain" id="PRO_5042066556" description="SMP-30/Gluconolactonase/LRE-like region domain-containing protein" evidence="1">
    <location>
        <begin position="19"/>
        <end position="302"/>
    </location>
</feature>
<comment type="caution">
    <text evidence="2">The sequence shown here is derived from an EMBL/GenBank/DDBJ whole genome shotgun (WGS) entry which is preliminary data.</text>
</comment>
<reference evidence="2" key="1">
    <citation type="submission" date="2023-03" db="EMBL/GenBank/DDBJ databases">
        <title>Massive genome expansion in bonnet fungi (Mycena s.s.) driven by repeated elements and novel gene families across ecological guilds.</title>
        <authorList>
            <consortium name="Lawrence Berkeley National Laboratory"/>
            <person name="Harder C.B."/>
            <person name="Miyauchi S."/>
            <person name="Viragh M."/>
            <person name="Kuo A."/>
            <person name="Thoen E."/>
            <person name="Andreopoulos B."/>
            <person name="Lu D."/>
            <person name="Skrede I."/>
            <person name="Drula E."/>
            <person name="Henrissat B."/>
            <person name="Morin E."/>
            <person name="Kohler A."/>
            <person name="Barry K."/>
            <person name="LaButti K."/>
            <person name="Morin E."/>
            <person name="Salamov A."/>
            <person name="Lipzen A."/>
            <person name="Mereny Z."/>
            <person name="Hegedus B."/>
            <person name="Baldrian P."/>
            <person name="Stursova M."/>
            <person name="Weitz H."/>
            <person name="Taylor A."/>
            <person name="Grigoriev I.V."/>
            <person name="Nagy L.G."/>
            <person name="Martin F."/>
            <person name="Kauserud H."/>
        </authorList>
    </citation>
    <scope>NUCLEOTIDE SEQUENCE</scope>
    <source>
        <strain evidence="2">9284</strain>
    </source>
</reference>
<keyword evidence="1" id="KW-0732">Signal</keyword>
<evidence type="ECO:0008006" key="4">
    <source>
        <dbReference type="Google" id="ProtNLM"/>
    </source>
</evidence>
<name>A0AAD7BKZ6_9AGAR</name>
<dbReference type="AlphaFoldDB" id="A0AAD7BKZ6"/>
<gene>
    <name evidence="2" type="ORF">FB45DRAFT_1085962</name>
</gene>
<keyword evidence="3" id="KW-1185">Reference proteome</keyword>
<dbReference type="Gene3D" id="2.120.10.30">
    <property type="entry name" value="TolB, C-terminal domain"/>
    <property type="match status" value="2"/>
</dbReference>
<dbReference type="SUPFAM" id="SSF63829">
    <property type="entry name" value="Calcium-dependent phosphotriesterase"/>
    <property type="match status" value="1"/>
</dbReference>